<dbReference type="RefSeq" id="WP_101885924.1">
    <property type="nucleotide sequence ID" value="NZ_JBLLPN010000001.1"/>
</dbReference>
<feature type="compositionally biased region" description="Basic and acidic residues" evidence="1">
    <location>
        <begin position="41"/>
        <end position="54"/>
    </location>
</feature>
<comment type="caution">
    <text evidence="2">The sequence shown here is derived from an EMBL/GenBank/DDBJ whole genome shotgun (WGS) entry which is preliminary data.</text>
</comment>
<feature type="compositionally biased region" description="Polar residues" evidence="1">
    <location>
        <begin position="1"/>
        <end position="24"/>
    </location>
</feature>
<keyword evidence="3" id="KW-1185">Reference proteome</keyword>
<accession>A0ABX4SDK4</accession>
<protein>
    <submittedName>
        <fullName evidence="2">Uncharacterized protein</fullName>
    </submittedName>
</protein>
<name>A0ABX4SDK4_9BIFI</name>
<dbReference type="Proteomes" id="UP000235111">
    <property type="component" value="Unassembled WGS sequence"/>
</dbReference>
<feature type="region of interest" description="Disordered" evidence="1">
    <location>
        <begin position="1"/>
        <end position="54"/>
    </location>
</feature>
<evidence type="ECO:0000313" key="3">
    <source>
        <dbReference type="Proteomes" id="UP000235111"/>
    </source>
</evidence>
<organism evidence="2 3">
    <name type="scientific">Gardnerella leopoldii</name>
    <dbReference type="NCBI Taxonomy" id="2792978"/>
    <lineage>
        <taxon>Bacteria</taxon>
        <taxon>Bacillati</taxon>
        <taxon>Actinomycetota</taxon>
        <taxon>Actinomycetes</taxon>
        <taxon>Bifidobacteriales</taxon>
        <taxon>Bifidobacteriaceae</taxon>
        <taxon>Gardnerella</taxon>
    </lineage>
</organism>
<proteinExistence type="predicted"/>
<evidence type="ECO:0000256" key="1">
    <source>
        <dbReference type="SAM" id="MobiDB-lite"/>
    </source>
</evidence>
<evidence type="ECO:0000313" key="2">
    <source>
        <dbReference type="EMBL" id="PKZ19251.1"/>
    </source>
</evidence>
<sequence length="244" mass="28041">MNNNIDMQMDSDINTQQASESLDSSNEKDKLQTENNLAQHDVNDEQDSKDNAKFKLSAENKRFRLKNKELTARLEQLECESSKEIDQLKTELKEAKENTERITREKFKESIENINILRATDVLVLEHDLPTAGGSDSPTYSSKALDYNAIKAWLSDDDNLKQIKINGKTGYTIEELSEMDPIEVHSAIVAYVKCNYPYLMRLENTREDHIGRIRPIRRKSYTHGIPAIQRKSSLSNSLSQLRYS</sequence>
<reference evidence="2 3" key="1">
    <citation type="submission" date="2017-12" db="EMBL/GenBank/DDBJ databases">
        <title>Phylogenetic diversity of female urinary microbiome.</title>
        <authorList>
            <person name="Thomas-White K."/>
            <person name="Wolfe A.J."/>
        </authorList>
    </citation>
    <scope>NUCLEOTIDE SEQUENCE [LARGE SCALE GENOMIC DNA]</scope>
    <source>
        <strain evidence="2 3">UMB0912</strain>
    </source>
</reference>
<dbReference type="EMBL" id="PKHC01000001">
    <property type="protein sequence ID" value="PKZ19251.1"/>
    <property type="molecule type" value="Genomic_DNA"/>
</dbReference>
<gene>
    <name evidence="2" type="ORF">CYJ59_02055</name>
</gene>